<dbReference type="InterPro" id="IPR001173">
    <property type="entry name" value="Glyco_trans_2-like"/>
</dbReference>
<dbReference type="EMBL" id="AP024849">
    <property type="protein sequence ID" value="BCZ44214.1"/>
    <property type="molecule type" value="Genomic_DNA"/>
</dbReference>
<evidence type="ECO:0000259" key="1">
    <source>
        <dbReference type="Pfam" id="PF00535"/>
    </source>
</evidence>
<dbReference type="Gene3D" id="3.90.550.10">
    <property type="entry name" value="Spore Coat Polysaccharide Biosynthesis Protein SpsA, Chain A"/>
    <property type="match status" value="1"/>
</dbReference>
<feature type="domain" description="Glycosyltransferase 2-like" evidence="1">
    <location>
        <begin position="6"/>
        <end position="163"/>
    </location>
</feature>
<sequence length="233" mass="26320">MKYLAIIPAYNEGANIYNVVKNIKNSNFEFDIVVINDGSQDNTYSEAKRAGAKVINLSNNLGIGGAVQTGYLYAYNNNYDAAIQIDGDGQHDSKELNKLVEELKKNEADIVIGSRFVEKSEYRPSLFRNIGIKYFSMIVSFLCKMPYYDTTSGYRIVNRKALEYFINYYPQDYPEVETIVYAVKNGLKVKEIMVNMNQRQGGKSSITPLKSLYYMVKVTLALIINPTSKGVLS</sequence>
<name>A0ABN6IPT7_9CLOT</name>
<accession>A0ABN6IPT7</accession>
<dbReference type="Pfam" id="PF00535">
    <property type="entry name" value="Glycos_transf_2"/>
    <property type="match status" value="1"/>
</dbReference>
<evidence type="ECO:0000313" key="2">
    <source>
        <dbReference type="EMBL" id="BCZ44214.1"/>
    </source>
</evidence>
<evidence type="ECO:0000313" key="3">
    <source>
        <dbReference type="Proteomes" id="UP000824633"/>
    </source>
</evidence>
<dbReference type="PANTHER" id="PTHR10859">
    <property type="entry name" value="GLYCOSYL TRANSFERASE"/>
    <property type="match status" value="1"/>
</dbReference>
<dbReference type="CDD" id="cd04179">
    <property type="entry name" value="DPM_DPG-synthase_like"/>
    <property type="match status" value="1"/>
</dbReference>
<dbReference type="Proteomes" id="UP000824633">
    <property type="component" value="Chromosome"/>
</dbReference>
<dbReference type="InterPro" id="IPR029044">
    <property type="entry name" value="Nucleotide-diphossugar_trans"/>
</dbReference>
<dbReference type="SUPFAM" id="SSF53448">
    <property type="entry name" value="Nucleotide-diphospho-sugar transferases"/>
    <property type="match status" value="1"/>
</dbReference>
<reference evidence="3" key="1">
    <citation type="submission" date="2021-07" db="EMBL/GenBank/DDBJ databases">
        <title>Complete genome sequencing of a Clostridium isolate.</title>
        <authorList>
            <person name="Ueki A."/>
            <person name="Tonouchi A."/>
        </authorList>
    </citation>
    <scope>NUCLEOTIDE SEQUENCE [LARGE SCALE GENOMIC DNA]</scope>
    <source>
        <strain evidence="3">C5S11</strain>
    </source>
</reference>
<gene>
    <name evidence="2" type="ORF">psyc5s11_02810</name>
</gene>
<proteinExistence type="predicted"/>
<keyword evidence="3" id="KW-1185">Reference proteome</keyword>
<dbReference type="RefSeq" id="WP_224035915.1">
    <property type="nucleotide sequence ID" value="NZ_AP024849.1"/>
</dbReference>
<keyword evidence="2" id="KW-0808">Transferase</keyword>
<dbReference type="GO" id="GO:0016740">
    <property type="term" value="F:transferase activity"/>
    <property type="evidence" value="ECO:0007669"/>
    <property type="project" value="UniProtKB-KW"/>
</dbReference>
<protein>
    <submittedName>
        <fullName evidence="2">Glycosyl transferase</fullName>
    </submittedName>
</protein>
<organism evidence="2 3">
    <name type="scientific">Clostridium gelidum</name>
    <dbReference type="NCBI Taxonomy" id="704125"/>
    <lineage>
        <taxon>Bacteria</taxon>
        <taxon>Bacillati</taxon>
        <taxon>Bacillota</taxon>
        <taxon>Clostridia</taxon>
        <taxon>Eubacteriales</taxon>
        <taxon>Clostridiaceae</taxon>
        <taxon>Clostridium</taxon>
    </lineage>
</organism>
<dbReference type="PANTHER" id="PTHR10859:SF114">
    <property type="entry name" value="DOLICHOL-PHOSPHATE MANNOSYLTRANSFERASE"/>
    <property type="match status" value="1"/>
</dbReference>